<feature type="compositionally biased region" description="Low complexity" evidence="8">
    <location>
        <begin position="147"/>
        <end position="162"/>
    </location>
</feature>
<dbReference type="EMBL" id="NCSJ02000059">
    <property type="protein sequence ID" value="RFU32217.1"/>
    <property type="molecule type" value="Genomic_DNA"/>
</dbReference>
<feature type="non-terminal residue" evidence="9">
    <location>
        <position position="1"/>
    </location>
</feature>
<dbReference type="GO" id="GO:0090575">
    <property type="term" value="C:RNA polymerase II transcription regulator complex"/>
    <property type="evidence" value="ECO:0007669"/>
    <property type="project" value="TreeGrafter"/>
</dbReference>
<name>A0A3E2HFR8_SCYLI</name>
<evidence type="ECO:0000256" key="3">
    <source>
        <dbReference type="ARBA" id="ARBA00023015"/>
    </source>
</evidence>
<dbReference type="GO" id="GO:0001228">
    <property type="term" value="F:DNA-binding transcription activator activity, RNA polymerase II-specific"/>
    <property type="evidence" value="ECO:0007669"/>
    <property type="project" value="TreeGrafter"/>
</dbReference>
<evidence type="ECO:0000256" key="2">
    <source>
        <dbReference type="ARBA" id="ARBA00007163"/>
    </source>
</evidence>
<proteinExistence type="inferred from homology"/>
<keyword evidence="5" id="KW-0804">Transcription</keyword>
<dbReference type="Proteomes" id="UP000258309">
    <property type="component" value="Unassembled WGS sequence"/>
</dbReference>
<keyword evidence="10" id="KW-1185">Reference proteome</keyword>
<keyword evidence="7" id="KW-0175">Coiled coil</keyword>
<keyword evidence="4" id="KW-0238">DNA-binding</keyword>
<feature type="compositionally biased region" description="Acidic residues" evidence="8">
    <location>
        <begin position="434"/>
        <end position="446"/>
    </location>
</feature>
<dbReference type="InterPro" id="IPR046347">
    <property type="entry name" value="bZIP_sf"/>
</dbReference>
<evidence type="ECO:0000256" key="8">
    <source>
        <dbReference type="SAM" id="MobiDB-lite"/>
    </source>
</evidence>
<accession>A0A3E2HFR8</accession>
<evidence type="ECO:0000256" key="6">
    <source>
        <dbReference type="ARBA" id="ARBA00023242"/>
    </source>
</evidence>
<evidence type="ECO:0000256" key="1">
    <source>
        <dbReference type="ARBA" id="ARBA00004123"/>
    </source>
</evidence>
<evidence type="ECO:0000313" key="10">
    <source>
        <dbReference type="Proteomes" id="UP000258309"/>
    </source>
</evidence>
<reference evidence="9 10" key="1">
    <citation type="submission" date="2018-05" db="EMBL/GenBank/DDBJ databases">
        <title>Draft genome sequence of Scytalidium lignicola DSM 105466, a ubiquitous saprotrophic fungus.</title>
        <authorList>
            <person name="Buettner E."/>
            <person name="Gebauer A.M."/>
            <person name="Hofrichter M."/>
            <person name="Liers C."/>
            <person name="Kellner H."/>
        </authorList>
    </citation>
    <scope>NUCLEOTIDE SEQUENCE [LARGE SCALE GENOMIC DNA]</scope>
    <source>
        <strain evidence="9 10">DSM 105466</strain>
    </source>
</reference>
<evidence type="ECO:0008006" key="11">
    <source>
        <dbReference type="Google" id="ProtNLM"/>
    </source>
</evidence>
<dbReference type="GO" id="GO:0000976">
    <property type="term" value="F:transcription cis-regulatory region binding"/>
    <property type="evidence" value="ECO:0007669"/>
    <property type="project" value="InterPro"/>
</dbReference>
<evidence type="ECO:0000256" key="7">
    <source>
        <dbReference type="SAM" id="Coils"/>
    </source>
</evidence>
<feature type="region of interest" description="Disordered" evidence="8">
    <location>
        <begin position="30"/>
        <end position="74"/>
    </location>
</feature>
<feature type="compositionally biased region" description="Polar residues" evidence="8">
    <location>
        <begin position="130"/>
        <end position="146"/>
    </location>
</feature>
<dbReference type="PANTHER" id="PTHR40621:SF11">
    <property type="entry name" value="TRANSCRIPTION FACTOR KAPC-RELATED"/>
    <property type="match status" value="1"/>
</dbReference>
<evidence type="ECO:0000256" key="4">
    <source>
        <dbReference type="ARBA" id="ARBA00023125"/>
    </source>
</evidence>
<sequence>MSGEGPASGSGSRESFSSFWQNSVNKLSSKTVKFMPNVTKPNTGQGEEGTDDPTLQQKKQHRRAQVRKAQIEHRQRKQNYVKFLEEDVKHLREMIAGVETEKAFLRVENSGIKTSLMNANIPFDHLALSQESHNSSPSQLENFNNYSPISAHSHSHSGSSPSSIVSMKFDHMIYGHCLQVSNSHSSSPIKPESLPLNNLNLNSIPPNASLSFDPGVGPSSMTQGYTNAGAALHQSHTRQPSQTGLSVPPQLDISSIAINFILALEHPCRKHFHASQPTSEWDPKTSESNHELMASTILYAHAPPSVFDDLDNASWPSPPLELSELLAMSQSLNSSDFEITPVQAWFLLQQNYKMAVVLRSLDTLKHELTSSPNSSDESDFEDLFDRNLEVTDDDTDLTDSDIHANIDTDSDEEDLSELSCSDEEENEHPPEYYLDQENDSDESSDDDYYRLNSCALLDLIKEGWDDFC</sequence>
<dbReference type="CDD" id="cd14688">
    <property type="entry name" value="bZIP_YAP"/>
    <property type="match status" value="1"/>
</dbReference>
<dbReference type="AlphaFoldDB" id="A0A3E2HFR8"/>
<keyword evidence="6" id="KW-0539">Nucleus</keyword>
<dbReference type="PANTHER" id="PTHR40621">
    <property type="entry name" value="TRANSCRIPTION FACTOR KAPC-RELATED"/>
    <property type="match status" value="1"/>
</dbReference>
<dbReference type="SUPFAM" id="SSF57959">
    <property type="entry name" value="Leucine zipper domain"/>
    <property type="match status" value="1"/>
</dbReference>
<feature type="region of interest" description="Disordered" evidence="8">
    <location>
        <begin position="391"/>
        <end position="447"/>
    </location>
</feature>
<comment type="similarity">
    <text evidence="2">Belongs to the bZIP family.</text>
</comment>
<gene>
    <name evidence="9" type="ORF">B7463_g4106</name>
</gene>
<organism evidence="9 10">
    <name type="scientific">Scytalidium lignicola</name>
    <name type="common">Hyphomycete</name>
    <dbReference type="NCBI Taxonomy" id="5539"/>
    <lineage>
        <taxon>Eukaryota</taxon>
        <taxon>Fungi</taxon>
        <taxon>Dikarya</taxon>
        <taxon>Ascomycota</taxon>
        <taxon>Pezizomycotina</taxon>
        <taxon>Leotiomycetes</taxon>
        <taxon>Leotiomycetes incertae sedis</taxon>
        <taxon>Scytalidium</taxon>
    </lineage>
</organism>
<feature type="region of interest" description="Disordered" evidence="8">
    <location>
        <begin position="130"/>
        <end position="162"/>
    </location>
</feature>
<dbReference type="InterPro" id="IPR050936">
    <property type="entry name" value="AP-1-like"/>
</dbReference>
<feature type="coiled-coil region" evidence="7">
    <location>
        <begin position="74"/>
        <end position="101"/>
    </location>
</feature>
<dbReference type="STRING" id="5539.A0A3E2HFR8"/>
<comment type="subcellular location">
    <subcellularLocation>
        <location evidence="1">Nucleus</location>
    </subcellularLocation>
</comment>
<evidence type="ECO:0000313" key="9">
    <source>
        <dbReference type="EMBL" id="RFU32217.1"/>
    </source>
</evidence>
<protein>
    <recommendedName>
        <fullName evidence="11">BZIP domain-containing protein</fullName>
    </recommendedName>
</protein>
<keyword evidence="3" id="KW-0805">Transcription regulation</keyword>
<feature type="compositionally biased region" description="Acidic residues" evidence="8">
    <location>
        <begin position="408"/>
        <end position="426"/>
    </location>
</feature>
<evidence type="ECO:0000256" key="5">
    <source>
        <dbReference type="ARBA" id="ARBA00023163"/>
    </source>
</evidence>
<dbReference type="OrthoDB" id="5218140at2759"/>
<comment type="caution">
    <text evidence="9">The sequence shown here is derived from an EMBL/GenBank/DDBJ whole genome shotgun (WGS) entry which is preliminary data.</text>
</comment>
<feature type="non-terminal residue" evidence="9">
    <location>
        <position position="468"/>
    </location>
</feature>
<dbReference type="Gene3D" id="1.20.5.170">
    <property type="match status" value="1"/>
</dbReference>